<evidence type="ECO:0000256" key="6">
    <source>
        <dbReference type="ARBA" id="ARBA00023136"/>
    </source>
</evidence>
<organism evidence="9 10">
    <name type="scientific">Solidesulfovibrio aerotolerans</name>
    <dbReference type="NCBI Taxonomy" id="295255"/>
    <lineage>
        <taxon>Bacteria</taxon>
        <taxon>Pseudomonadati</taxon>
        <taxon>Thermodesulfobacteriota</taxon>
        <taxon>Desulfovibrionia</taxon>
        <taxon>Desulfovibrionales</taxon>
        <taxon>Desulfovibrionaceae</taxon>
        <taxon>Solidesulfovibrio</taxon>
    </lineage>
</organism>
<evidence type="ECO:0000313" key="10">
    <source>
        <dbReference type="Proteomes" id="UP000482487"/>
    </source>
</evidence>
<keyword evidence="5" id="KW-0411">Iron-sulfur</keyword>
<keyword evidence="10" id="KW-1185">Reference proteome</keyword>
<dbReference type="Gene3D" id="3.30.70.20">
    <property type="match status" value="1"/>
</dbReference>
<dbReference type="InterPro" id="IPR017900">
    <property type="entry name" value="4Fe4S_Fe_S_CS"/>
</dbReference>
<evidence type="ECO:0000313" key="9">
    <source>
        <dbReference type="EMBL" id="MYL83662.1"/>
    </source>
</evidence>
<evidence type="ECO:0000259" key="8">
    <source>
        <dbReference type="PROSITE" id="PS51379"/>
    </source>
</evidence>
<dbReference type="Pfam" id="PF13237">
    <property type="entry name" value="Fer4_10"/>
    <property type="match status" value="1"/>
</dbReference>
<evidence type="ECO:0000256" key="5">
    <source>
        <dbReference type="ARBA" id="ARBA00023014"/>
    </source>
</evidence>
<feature type="domain" description="4Fe-4S ferredoxin-type" evidence="8">
    <location>
        <begin position="220"/>
        <end position="250"/>
    </location>
</feature>
<keyword evidence="3" id="KW-0479">Metal-binding</keyword>
<feature type="transmembrane region" description="Helical" evidence="7">
    <location>
        <begin position="16"/>
        <end position="38"/>
    </location>
</feature>
<dbReference type="SUPFAM" id="SSF54862">
    <property type="entry name" value="4Fe-4S ferredoxins"/>
    <property type="match status" value="1"/>
</dbReference>
<keyword evidence="6 7" id="KW-0472">Membrane</keyword>
<reference evidence="9 10" key="1">
    <citation type="submission" date="2020-01" db="EMBL/GenBank/DDBJ databases">
        <title>Genome sequence of Desulfovibrio aerotolerans DSM 16695(T).</title>
        <authorList>
            <person name="Karnachuk O."/>
            <person name="Avakyan M."/>
            <person name="Mardanov A."/>
            <person name="Kadnikov V."/>
            <person name="Ravin N."/>
        </authorList>
    </citation>
    <scope>NUCLEOTIDE SEQUENCE [LARGE SCALE GENOMIC DNA]</scope>
    <source>
        <strain evidence="9 10">DSM 16695</strain>
    </source>
</reference>
<proteinExistence type="predicted"/>
<feature type="transmembrane region" description="Helical" evidence="7">
    <location>
        <begin position="174"/>
        <end position="196"/>
    </location>
</feature>
<dbReference type="PANTHER" id="PTHR30224:SF4">
    <property type="entry name" value="ELECTRON TRANSPORT PROTEIN YCCM-RELATED"/>
    <property type="match status" value="1"/>
</dbReference>
<dbReference type="EMBL" id="WVUD01000018">
    <property type="protein sequence ID" value="MYL83662.1"/>
    <property type="molecule type" value="Genomic_DNA"/>
</dbReference>
<dbReference type="GO" id="GO:0005886">
    <property type="term" value="C:plasma membrane"/>
    <property type="evidence" value="ECO:0007669"/>
    <property type="project" value="UniProtKB-SubCell"/>
</dbReference>
<comment type="caution">
    <text evidence="9">The sequence shown here is derived from an EMBL/GenBank/DDBJ whole genome shotgun (WGS) entry which is preliminary data.</text>
</comment>
<keyword evidence="7" id="KW-1133">Transmembrane helix</keyword>
<dbReference type="InterPro" id="IPR017896">
    <property type="entry name" value="4Fe4S_Fe-S-bd"/>
</dbReference>
<dbReference type="PROSITE" id="PS51379">
    <property type="entry name" value="4FE4S_FER_2"/>
    <property type="match status" value="1"/>
</dbReference>
<protein>
    <submittedName>
        <fullName evidence="9">4Fe-4S binding protein</fullName>
    </submittedName>
</protein>
<sequence length="325" mass="34712">MSYRLSPKTLSRLPQWFFFLATVIIGVAFVRFCLAVAAGRAEAVARPAGVEGFLPISALLGLRRFLATGTFDPVHPAGLWILLAAMAMGLALRKGFCGHICPVGFVTVRLGRLGQRLGLARSLPPRLDAVLGLPKYLLLAFFLVTTFFGMGLADIEAFQRSAYNITADARMLRFFTNPSATAVTVLAVLALLGLVFRGSFCRWLCPYGALLGLLAKIGPTALVRDADGCTGCGRCRKACPMDIPLTASPRPMDCTGCASCVVACPRPTSAVRFTFAGRPVPWWTTAVGACSLFFLAWLAAHALGLWHSSLPPAMLARLYALALGG</sequence>
<keyword evidence="7" id="KW-0812">Transmembrane</keyword>
<dbReference type="Pfam" id="PF12801">
    <property type="entry name" value="Fer4_5"/>
    <property type="match status" value="2"/>
</dbReference>
<evidence type="ECO:0000256" key="1">
    <source>
        <dbReference type="ARBA" id="ARBA00004236"/>
    </source>
</evidence>
<dbReference type="OrthoDB" id="9784262at2"/>
<evidence type="ECO:0000256" key="7">
    <source>
        <dbReference type="SAM" id="Phobius"/>
    </source>
</evidence>
<evidence type="ECO:0000256" key="3">
    <source>
        <dbReference type="ARBA" id="ARBA00022723"/>
    </source>
</evidence>
<dbReference type="PANTHER" id="PTHR30224">
    <property type="entry name" value="ELECTRON TRANSPORT PROTEIN"/>
    <property type="match status" value="1"/>
</dbReference>
<feature type="transmembrane region" description="Helical" evidence="7">
    <location>
        <begin position="282"/>
        <end position="306"/>
    </location>
</feature>
<dbReference type="GO" id="GO:0051536">
    <property type="term" value="F:iron-sulfur cluster binding"/>
    <property type="evidence" value="ECO:0007669"/>
    <property type="project" value="UniProtKB-KW"/>
</dbReference>
<keyword evidence="4" id="KW-0408">Iron</keyword>
<dbReference type="PROSITE" id="PS00198">
    <property type="entry name" value="4FE4S_FER_1"/>
    <property type="match status" value="2"/>
</dbReference>
<evidence type="ECO:0000256" key="2">
    <source>
        <dbReference type="ARBA" id="ARBA00022475"/>
    </source>
</evidence>
<dbReference type="InterPro" id="IPR052378">
    <property type="entry name" value="NosR_regulator"/>
</dbReference>
<name>A0A7C9IWQ4_9BACT</name>
<dbReference type="AlphaFoldDB" id="A0A7C9IWQ4"/>
<dbReference type="RefSeq" id="WP_160961079.1">
    <property type="nucleotide sequence ID" value="NZ_WVUD01000018.1"/>
</dbReference>
<keyword evidence="2" id="KW-1003">Cell membrane</keyword>
<dbReference type="GO" id="GO:0046872">
    <property type="term" value="F:metal ion binding"/>
    <property type="evidence" value="ECO:0007669"/>
    <property type="project" value="UniProtKB-KW"/>
</dbReference>
<gene>
    <name evidence="9" type="ORF">GTA51_11050</name>
</gene>
<evidence type="ECO:0000256" key="4">
    <source>
        <dbReference type="ARBA" id="ARBA00023004"/>
    </source>
</evidence>
<comment type="subcellular location">
    <subcellularLocation>
        <location evidence="1">Cell membrane</location>
    </subcellularLocation>
</comment>
<feature type="transmembrane region" description="Helical" evidence="7">
    <location>
        <begin position="136"/>
        <end position="153"/>
    </location>
</feature>
<dbReference type="Proteomes" id="UP000482487">
    <property type="component" value="Unassembled WGS sequence"/>
</dbReference>
<accession>A0A7C9IWQ4</accession>